<reference evidence="8 9" key="1">
    <citation type="submission" date="2016-08" db="EMBL/GenBank/DDBJ databases">
        <authorList>
            <person name="Seilhamer J.J."/>
        </authorList>
    </citation>
    <scope>NUCLEOTIDE SEQUENCE [LARGE SCALE GENOMIC DNA]</scope>
    <source>
        <strain evidence="8">ING2-E5A</strain>
    </source>
</reference>
<dbReference type="InterPro" id="IPR011990">
    <property type="entry name" value="TPR-like_helical_dom_sf"/>
</dbReference>
<dbReference type="GO" id="GO:0009279">
    <property type="term" value="C:cell outer membrane"/>
    <property type="evidence" value="ECO:0007669"/>
    <property type="project" value="UniProtKB-SubCell"/>
</dbReference>
<dbReference type="InterPro" id="IPR012944">
    <property type="entry name" value="SusD_RagB_dom"/>
</dbReference>
<organism evidence="8 9">
    <name type="scientific">Petrimonas mucosa</name>
    <dbReference type="NCBI Taxonomy" id="1642646"/>
    <lineage>
        <taxon>Bacteria</taxon>
        <taxon>Pseudomonadati</taxon>
        <taxon>Bacteroidota</taxon>
        <taxon>Bacteroidia</taxon>
        <taxon>Bacteroidales</taxon>
        <taxon>Dysgonomonadaceae</taxon>
        <taxon>Petrimonas</taxon>
    </lineage>
</organism>
<dbReference type="Proteomes" id="UP000178485">
    <property type="component" value="Chromosome i"/>
</dbReference>
<comment type="subcellular location">
    <subcellularLocation>
        <location evidence="1">Cell outer membrane</location>
    </subcellularLocation>
</comment>
<evidence type="ECO:0000259" key="7">
    <source>
        <dbReference type="Pfam" id="PF14322"/>
    </source>
</evidence>
<keyword evidence="5" id="KW-0998">Cell outer membrane</keyword>
<dbReference type="AlphaFoldDB" id="A0A1G4G877"/>
<evidence type="ECO:0000256" key="2">
    <source>
        <dbReference type="ARBA" id="ARBA00006275"/>
    </source>
</evidence>
<evidence type="ECO:0008006" key="10">
    <source>
        <dbReference type="Google" id="ProtNLM"/>
    </source>
</evidence>
<evidence type="ECO:0000259" key="6">
    <source>
        <dbReference type="Pfam" id="PF07980"/>
    </source>
</evidence>
<keyword evidence="4" id="KW-0472">Membrane</keyword>
<evidence type="ECO:0000313" key="8">
    <source>
        <dbReference type="EMBL" id="SCM58725.1"/>
    </source>
</evidence>
<protein>
    <recommendedName>
        <fullName evidence="10">RagB/SusD family nutrient uptake outer membrane protein</fullName>
    </recommendedName>
</protein>
<gene>
    <name evidence="8" type="ORF">ING2E5A_1939</name>
</gene>
<feature type="domain" description="SusD-like N-terminal" evidence="7">
    <location>
        <begin position="66"/>
        <end position="211"/>
    </location>
</feature>
<dbReference type="PROSITE" id="PS51257">
    <property type="entry name" value="PROKAR_LIPOPROTEIN"/>
    <property type="match status" value="1"/>
</dbReference>
<keyword evidence="3" id="KW-0732">Signal</keyword>
<comment type="similarity">
    <text evidence="2">Belongs to the SusD family.</text>
</comment>
<dbReference type="RefSeq" id="WP_071137176.1">
    <property type="nucleotide sequence ID" value="NZ_LT608328.1"/>
</dbReference>
<dbReference type="KEGG" id="pmuc:ING2E5A_1939"/>
<dbReference type="SUPFAM" id="SSF48452">
    <property type="entry name" value="TPR-like"/>
    <property type="match status" value="1"/>
</dbReference>
<sequence length="591" mass="67375">MKKIIYLIVFSFTVLTSCDLDDYLNKTPLDSITDVDYWKSASDLQLYVNQFYTMLPQFPSWGGGYLWEDNNSDNMASRFYDNRLAGTNTITTNNGSWDYSRIRSINIMLNKYKEMSVSESEIAPYVGEAYFFRAFAYFNLVRQYGDVPYVSQVLTPDSEELFAARTPRKEVIDYILDDLSQAIEKLPPKAASTRNRINKESALLYKSRVALYEGTWEKYHQETVFGVKGSNGQEYLEIAASAAKQLMDMNTIELYSTGNPEVDYASLFNRDDLSGIGEVLLSRDYNISLNTVHNLQRYTTSGAGTGLTKSLIESYLCEDGKPISLSPLYRGDKSLEMVVENRDPRLRQMIYWKEGEPRRTQNGVPVPGYEFTRPYIDQGGEGGNTTGYMLKKGLDTESRGQLDPNASETSMPIFRYAEVLLNYAEAKAELGTITQNDIDLTINKIRSRAGMPSLNLHSIANDPDWQFPELSPIINEVRRERRVELACEGYRADDLLRWRAHHLIVGKRPLGYWFDKDFWTGVQDSEDNYVDGGPLLIPGKDIFVNEDGYLDPYQKNLPNGFGFKPDRDYLYPVPPAQISLNGELTQNPGWE</sequence>
<evidence type="ECO:0000256" key="3">
    <source>
        <dbReference type="ARBA" id="ARBA00022729"/>
    </source>
</evidence>
<evidence type="ECO:0000256" key="1">
    <source>
        <dbReference type="ARBA" id="ARBA00004442"/>
    </source>
</evidence>
<evidence type="ECO:0000256" key="4">
    <source>
        <dbReference type="ARBA" id="ARBA00023136"/>
    </source>
</evidence>
<proteinExistence type="inferred from homology"/>
<dbReference type="Gene3D" id="1.25.40.390">
    <property type="match status" value="1"/>
</dbReference>
<dbReference type="Pfam" id="PF07980">
    <property type="entry name" value="SusD_RagB"/>
    <property type="match status" value="1"/>
</dbReference>
<name>A0A1G4G877_9BACT</name>
<dbReference type="InterPro" id="IPR033985">
    <property type="entry name" value="SusD-like_N"/>
</dbReference>
<feature type="domain" description="RagB/SusD" evidence="6">
    <location>
        <begin position="284"/>
        <end position="590"/>
    </location>
</feature>
<accession>A0A1G4G877</accession>
<dbReference type="EMBL" id="LT608328">
    <property type="protein sequence ID" value="SCM58725.1"/>
    <property type="molecule type" value="Genomic_DNA"/>
</dbReference>
<keyword evidence="9" id="KW-1185">Reference proteome</keyword>
<dbReference type="STRING" id="1642646.ING2E5A_1939"/>
<dbReference type="Pfam" id="PF14322">
    <property type="entry name" value="SusD-like_3"/>
    <property type="match status" value="1"/>
</dbReference>
<evidence type="ECO:0000256" key="5">
    <source>
        <dbReference type="ARBA" id="ARBA00023237"/>
    </source>
</evidence>
<evidence type="ECO:0000313" key="9">
    <source>
        <dbReference type="Proteomes" id="UP000178485"/>
    </source>
</evidence>